<dbReference type="AlphaFoldDB" id="A0A8A4TQF8"/>
<dbReference type="SUPFAM" id="SSF51735">
    <property type="entry name" value="NAD(P)-binding Rossmann-fold domains"/>
    <property type="match status" value="1"/>
</dbReference>
<dbReference type="InterPro" id="IPR036291">
    <property type="entry name" value="NAD(P)-bd_dom_sf"/>
</dbReference>
<accession>A0A8A4TQF8</accession>
<dbReference type="Pfam" id="PF13561">
    <property type="entry name" value="adh_short_C2"/>
    <property type="match status" value="1"/>
</dbReference>
<proteinExistence type="inferred from homology"/>
<dbReference type="InterPro" id="IPR050259">
    <property type="entry name" value="SDR"/>
</dbReference>
<dbReference type="RefSeq" id="WP_237382308.1">
    <property type="nucleotide sequence ID" value="NZ_CP071793.1"/>
</dbReference>
<dbReference type="PRINTS" id="PR00080">
    <property type="entry name" value="SDRFAMILY"/>
</dbReference>
<dbReference type="PANTHER" id="PTHR42879:SF2">
    <property type="entry name" value="3-OXOACYL-[ACYL-CARRIER-PROTEIN] REDUCTASE FABG"/>
    <property type="match status" value="1"/>
</dbReference>
<keyword evidence="3" id="KW-1185">Reference proteome</keyword>
<name>A0A8A4TQF8_SULCO</name>
<dbReference type="CDD" id="cd05233">
    <property type="entry name" value="SDR_c"/>
    <property type="match status" value="1"/>
</dbReference>
<gene>
    <name evidence="2" type="ORF">J3U87_06975</name>
</gene>
<reference evidence="2" key="1">
    <citation type="submission" date="2021-03" db="EMBL/GenBank/DDBJ databases">
        <title>Acanthopleuribacteraceae sp. M133.</title>
        <authorList>
            <person name="Wang G."/>
        </authorList>
    </citation>
    <scope>NUCLEOTIDE SEQUENCE</scope>
    <source>
        <strain evidence="2">M133</strain>
    </source>
</reference>
<evidence type="ECO:0000313" key="2">
    <source>
        <dbReference type="EMBL" id="QTD52199.1"/>
    </source>
</evidence>
<dbReference type="PANTHER" id="PTHR42879">
    <property type="entry name" value="3-OXOACYL-(ACYL-CARRIER-PROTEIN) REDUCTASE"/>
    <property type="match status" value="1"/>
</dbReference>
<protein>
    <submittedName>
        <fullName evidence="2">SDR family oxidoreductase</fullName>
    </submittedName>
</protein>
<dbReference type="Proteomes" id="UP000663929">
    <property type="component" value="Chromosome"/>
</dbReference>
<evidence type="ECO:0000256" key="1">
    <source>
        <dbReference type="ARBA" id="ARBA00006484"/>
    </source>
</evidence>
<dbReference type="EMBL" id="CP071793">
    <property type="protein sequence ID" value="QTD52199.1"/>
    <property type="molecule type" value="Genomic_DNA"/>
</dbReference>
<comment type="similarity">
    <text evidence="1">Belongs to the short-chain dehydrogenases/reductases (SDR) family.</text>
</comment>
<dbReference type="PRINTS" id="PR00081">
    <property type="entry name" value="GDHRDH"/>
</dbReference>
<evidence type="ECO:0000313" key="3">
    <source>
        <dbReference type="Proteomes" id="UP000663929"/>
    </source>
</evidence>
<dbReference type="InterPro" id="IPR002347">
    <property type="entry name" value="SDR_fam"/>
</dbReference>
<dbReference type="KEGG" id="scor:J3U87_06975"/>
<dbReference type="Gene3D" id="3.40.50.720">
    <property type="entry name" value="NAD(P)-binding Rossmann-like Domain"/>
    <property type="match status" value="1"/>
</dbReference>
<organism evidence="2 3">
    <name type="scientific">Sulfidibacter corallicola</name>
    <dbReference type="NCBI Taxonomy" id="2818388"/>
    <lineage>
        <taxon>Bacteria</taxon>
        <taxon>Pseudomonadati</taxon>
        <taxon>Acidobacteriota</taxon>
        <taxon>Holophagae</taxon>
        <taxon>Acanthopleuribacterales</taxon>
        <taxon>Acanthopleuribacteraceae</taxon>
        <taxon>Sulfidibacter</taxon>
    </lineage>
</organism>
<sequence length="231" mass="24515">MEQTRIVMVNGISNPLGAVIVDHFRRCGSTVLGLTDASDERAADVDEVFAVDTTDEKQLGKVFGTVRKTHKRLDVLVNLRGVAPMNLTRLLTRPVLDQAMQTNFANTFFTCQAALSLLKKSGAGRILNTTTLQVPMASMGTAAYSGTRAAVEQFTRVLARETASMNITVNALGLTFVALDGAADDSAADEVVAKTILQRRVTPAELCHAVDFLTAATAGGLTGQVVYLGGV</sequence>